<protein>
    <submittedName>
        <fullName evidence="9">DHA2 family efflux MFS transporter permease subunit</fullName>
    </submittedName>
</protein>
<evidence type="ECO:0000259" key="8">
    <source>
        <dbReference type="PROSITE" id="PS50850"/>
    </source>
</evidence>
<feature type="transmembrane region" description="Helical" evidence="7">
    <location>
        <begin position="140"/>
        <end position="159"/>
    </location>
</feature>
<evidence type="ECO:0000256" key="3">
    <source>
        <dbReference type="ARBA" id="ARBA00022475"/>
    </source>
</evidence>
<feature type="transmembrane region" description="Helical" evidence="7">
    <location>
        <begin position="48"/>
        <end position="66"/>
    </location>
</feature>
<dbReference type="SUPFAM" id="SSF103473">
    <property type="entry name" value="MFS general substrate transporter"/>
    <property type="match status" value="1"/>
</dbReference>
<dbReference type="InterPro" id="IPR011701">
    <property type="entry name" value="MFS"/>
</dbReference>
<comment type="caution">
    <text evidence="9">The sequence shown here is derived from an EMBL/GenBank/DDBJ whole genome shotgun (WGS) entry which is preliminary data.</text>
</comment>
<feature type="transmembrane region" description="Helical" evidence="7">
    <location>
        <begin position="103"/>
        <end position="128"/>
    </location>
</feature>
<evidence type="ECO:0000256" key="5">
    <source>
        <dbReference type="ARBA" id="ARBA00022989"/>
    </source>
</evidence>
<dbReference type="PRINTS" id="PR01036">
    <property type="entry name" value="TCRTETB"/>
</dbReference>
<reference evidence="9 10" key="1">
    <citation type="submission" date="2024-09" db="EMBL/GenBank/DDBJ databases">
        <authorList>
            <person name="Sun Q."/>
            <person name="Mori K."/>
        </authorList>
    </citation>
    <scope>NUCLEOTIDE SEQUENCE [LARGE SCALE GENOMIC DNA]</scope>
    <source>
        <strain evidence="9 10">TBRC 7907</strain>
    </source>
</reference>
<feature type="transmembrane region" description="Helical" evidence="7">
    <location>
        <begin position="398"/>
        <end position="420"/>
    </location>
</feature>
<dbReference type="RefSeq" id="WP_377852291.1">
    <property type="nucleotide sequence ID" value="NZ_JBHLZU010000011.1"/>
</dbReference>
<evidence type="ECO:0000313" key="10">
    <source>
        <dbReference type="Proteomes" id="UP001589693"/>
    </source>
</evidence>
<dbReference type="InterPro" id="IPR004638">
    <property type="entry name" value="EmrB-like"/>
</dbReference>
<dbReference type="CDD" id="cd17321">
    <property type="entry name" value="MFS_MMR_MDR_like"/>
    <property type="match status" value="1"/>
</dbReference>
<feature type="transmembrane region" description="Helical" evidence="7">
    <location>
        <begin position="199"/>
        <end position="219"/>
    </location>
</feature>
<comment type="subcellular location">
    <subcellularLocation>
        <location evidence="1">Cell membrane</location>
        <topology evidence="1">Multi-pass membrane protein</topology>
    </subcellularLocation>
</comment>
<dbReference type="PANTHER" id="PTHR42718:SF46">
    <property type="entry name" value="BLR6921 PROTEIN"/>
    <property type="match status" value="1"/>
</dbReference>
<feature type="transmembrane region" description="Helical" evidence="7">
    <location>
        <begin position="78"/>
        <end position="97"/>
    </location>
</feature>
<feature type="transmembrane region" description="Helical" evidence="7">
    <location>
        <begin position="440"/>
        <end position="462"/>
    </location>
</feature>
<feature type="transmembrane region" description="Helical" evidence="7">
    <location>
        <begin position="304"/>
        <end position="322"/>
    </location>
</feature>
<evidence type="ECO:0000256" key="2">
    <source>
        <dbReference type="ARBA" id="ARBA00022448"/>
    </source>
</evidence>
<dbReference type="EMBL" id="JBHLZU010000011">
    <property type="protein sequence ID" value="MFB9905006.1"/>
    <property type="molecule type" value="Genomic_DNA"/>
</dbReference>
<feature type="transmembrane region" description="Helical" evidence="7">
    <location>
        <begin position="225"/>
        <end position="247"/>
    </location>
</feature>
<evidence type="ECO:0000256" key="6">
    <source>
        <dbReference type="ARBA" id="ARBA00023136"/>
    </source>
</evidence>
<dbReference type="Gene3D" id="1.20.1250.20">
    <property type="entry name" value="MFS general substrate transporter like domains"/>
    <property type="match status" value="1"/>
</dbReference>
<dbReference type="Pfam" id="PF07690">
    <property type="entry name" value="MFS_1"/>
    <property type="match status" value="1"/>
</dbReference>
<dbReference type="InterPro" id="IPR020846">
    <property type="entry name" value="MFS_dom"/>
</dbReference>
<evidence type="ECO:0000313" key="9">
    <source>
        <dbReference type="EMBL" id="MFB9905006.1"/>
    </source>
</evidence>
<dbReference type="Proteomes" id="UP001589693">
    <property type="component" value="Unassembled WGS sequence"/>
</dbReference>
<accession>A0ABV5ZVT9</accession>
<gene>
    <name evidence="9" type="ORF">ACFFQA_13785</name>
</gene>
<organism evidence="9 10">
    <name type="scientific">Allokutzneria oryzae</name>
    <dbReference type="NCBI Taxonomy" id="1378989"/>
    <lineage>
        <taxon>Bacteria</taxon>
        <taxon>Bacillati</taxon>
        <taxon>Actinomycetota</taxon>
        <taxon>Actinomycetes</taxon>
        <taxon>Pseudonocardiales</taxon>
        <taxon>Pseudonocardiaceae</taxon>
        <taxon>Allokutzneria</taxon>
    </lineage>
</organism>
<keyword evidence="3" id="KW-1003">Cell membrane</keyword>
<evidence type="ECO:0000256" key="1">
    <source>
        <dbReference type="ARBA" id="ARBA00004651"/>
    </source>
</evidence>
<evidence type="ECO:0000256" key="7">
    <source>
        <dbReference type="SAM" id="Phobius"/>
    </source>
</evidence>
<dbReference type="PANTHER" id="PTHR42718">
    <property type="entry name" value="MAJOR FACILITATOR SUPERFAMILY MULTIDRUG TRANSPORTER MFSC"/>
    <property type="match status" value="1"/>
</dbReference>
<feature type="transmembrane region" description="Helical" evidence="7">
    <location>
        <begin position="165"/>
        <end position="187"/>
    </location>
</feature>
<keyword evidence="2" id="KW-0813">Transport</keyword>
<keyword evidence="6 7" id="KW-0472">Membrane</keyword>
<sequence>METLAVRSRWLSLAALCAGTLMIILDQTVVNVALPAIAGDLGFTPSGLAWVVNAYLIPFGGLLLLAGRLGDLLGRKRVFLSGLAVFTVASVLCGLAWSPEVLLVSRFVQGVGGAVSSAVILGMIVTLFPEPRERAKALGVFSFVQASGGSIGALAGGVLTQSASWHWIFLINVPIGVATFLAAARFLDGERGIGLGRGADVLGAALVTSSLMLGVYTIVEVESHGWGSAHTLGFGALSVALLTGFLVRQARAANPLLPLRILGSRTVAGANLVQVLLIAAMFGFQFLVVLYLQRVLGYDSMRAGLSMLPVAVSIGAISLGLSARLNTRFGERPVLVAGLALILAGMVLLGRAPADAGFLADVLPAMLFLGVGFGTAMPALMGLAMSDATPEDSGLTSGLVNTTAQVGGALGLSVLAVLAATRTATLSSSGQPLREALLGGYHFGFTIGAVLVAAALALSVALRPTRRS</sequence>
<evidence type="ECO:0000256" key="4">
    <source>
        <dbReference type="ARBA" id="ARBA00022692"/>
    </source>
</evidence>
<dbReference type="Gene3D" id="1.20.1720.10">
    <property type="entry name" value="Multidrug resistance protein D"/>
    <property type="match status" value="1"/>
</dbReference>
<feature type="transmembrane region" description="Helical" evidence="7">
    <location>
        <begin position="268"/>
        <end position="292"/>
    </location>
</feature>
<proteinExistence type="predicted"/>
<name>A0ABV5ZVT9_9PSEU</name>
<feature type="transmembrane region" description="Helical" evidence="7">
    <location>
        <begin position="334"/>
        <end position="354"/>
    </location>
</feature>
<feature type="transmembrane region" description="Helical" evidence="7">
    <location>
        <begin position="366"/>
        <end position="386"/>
    </location>
</feature>
<feature type="domain" description="Major facilitator superfamily (MFS) profile" evidence="8">
    <location>
        <begin position="12"/>
        <end position="467"/>
    </location>
</feature>
<dbReference type="InterPro" id="IPR036259">
    <property type="entry name" value="MFS_trans_sf"/>
</dbReference>
<keyword evidence="10" id="KW-1185">Reference proteome</keyword>
<keyword evidence="5 7" id="KW-1133">Transmembrane helix</keyword>
<dbReference type="PROSITE" id="PS50850">
    <property type="entry name" value="MFS"/>
    <property type="match status" value="1"/>
</dbReference>
<keyword evidence="4 7" id="KW-0812">Transmembrane</keyword>
<dbReference type="NCBIfam" id="TIGR00711">
    <property type="entry name" value="efflux_EmrB"/>
    <property type="match status" value="1"/>
</dbReference>